<feature type="region of interest" description="Disordered" evidence="2">
    <location>
        <begin position="469"/>
        <end position="488"/>
    </location>
</feature>
<dbReference type="PANTHER" id="PTHR21694">
    <property type="entry name" value="COILED-COIL DOMAIN-CONTAINING PROTEIN 63"/>
    <property type="match status" value="1"/>
</dbReference>
<evidence type="ECO:0000313" key="5">
    <source>
        <dbReference type="RefSeq" id="XP_002733759.1"/>
    </source>
</evidence>
<dbReference type="Proteomes" id="UP000694865">
    <property type="component" value="Unplaced"/>
</dbReference>
<evidence type="ECO:0000256" key="1">
    <source>
        <dbReference type="ARBA" id="ARBA00023054"/>
    </source>
</evidence>
<evidence type="ECO:0000259" key="3">
    <source>
        <dbReference type="Pfam" id="PF21773"/>
    </source>
</evidence>
<gene>
    <name evidence="5" type="primary">LOC100377417</name>
</gene>
<feature type="region of interest" description="Disordered" evidence="2">
    <location>
        <begin position="413"/>
        <end position="439"/>
    </location>
</feature>
<keyword evidence="4" id="KW-1185">Reference proteome</keyword>
<evidence type="ECO:0000313" key="4">
    <source>
        <dbReference type="Proteomes" id="UP000694865"/>
    </source>
</evidence>
<reference evidence="5" key="1">
    <citation type="submission" date="2025-08" db="UniProtKB">
        <authorList>
            <consortium name="RefSeq"/>
        </authorList>
    </citation>
    <scope>IDENTIFICATION</scope>
    <source>
        <tissue evidence="5">Testes</tissue>
    </source>
</reference>
<dbReference type="Pfam" id="PF21773">
    <property type="entry name" value="ODAD1_CC"/>
    <property type="match status" value="1"/>
</dbReference>
<evidence type="ECO:0000256" key="2">
    <source>
        <dbReference type="SAM" id="MobiDB-lite"/>
    </source>
</evidence>
<feature type="region of interest" description="Disordered" evidence="2">
    <location>
        <begin position="110"/>
        <end position="144"/>
    </location>
</feature>
<dbReference type="InterPro" id="IPR049258">
    <property type="entry name" value="ODAD1_CC"/>
</dbReference>
<feature type="region of interest" description="Disordered" evidence="2">
    <location>
        <begin position="65"/>
        <end position="87"/>
    </location>
</feature>
<dbReference type="RefSeq" id="XP_002733759.1">
    <property type="nucleotide sequence ID" value="XM_002733713.2"/>
</dbReference>
<dbReference type="GeneID" id="100377417"/>
<keyword evidence="1" id="KW-0175">Coiled coil</keyword>
<feature type="compositionally biased region" description="Acidic residues" evidence="2">
    <location>
        <begin position="419"/>
        <end position="431"/>
    </location>
</feature>
<sequence length="488" mass="56659">MPRGGPRSASRRSDTSEADADQQLAETELAKLQRQYRIMEGDRNAYNIESQDMIRRQLAEIKKLEGEKKELNKDLTLSESNSNTSKDENNIMKLQALCEERDDYERLINEEKEKQREIDTKTREGERELKSQHKNMGGVHASAAHTKQTMKNIQVLENRLDKANRKFNQMLTRNAELREEIDSLRVERARFEGIRKKLEKERQDLRNDIGKVIDESTTAYDQRDEAQAKMILLKEKADKDMSQHNAEMKELQRIIDHDRKLREFMMIKSKEREEDEYLRAIRQKKESEEAERKRKQRQEDSIEAYEEAFERIKEITDEEDLDKLVNKFIEGIDSLFTKINCDRSTINDMLGSAAGVQDENMMMYLGIIEQKTNELLSVQAYIQAKDIDRSYDVKTTGLLGEGPAPPVQTLAIMPPSTGDEYDSDADSQLSDEDNRPLTEQEIKQKIMKHVYKKEAAQAKRGFQYDLSGAKDLKAKPKVSDSKKRGAKH</sequence>
<name>A0ABM0GNC3_SACKO</name>
<feature type="domain" description="ODAD1 central coiled coil region" evidence="3">
    <location>
        <begin position="151"/>
        <end position="330"/>
    </location>
</feature>
<dbReference type="PANTHER" id="PTHR21694:SF35">
    <property type="entry name" value="OUTER DYNEIN ARM-DOCKING COMPLEX SUBUNIT 1"/>
    <property type="match status" value="1"/>
</dbReference>
<protein>
    <submittedName>
        <fullName evidence="5">Coiled-coil domain-containing protein 63-like</fullName>
    </submittedName>
</protein>
<accession>A0ABM0GNC3</accession>
<feature type="region of interest" description="Disordered" evidence="2">
    <location>
        <begin position="1"/>
        <end position="22"/>
    </location>
</feature>
<dbReference type="InterPro" id="IPR051876">
    <property type="entry name" value="ODA-DC/CCD"/>
</dbReference>
<feature type="compositionally biased region" description="Basic and acidic residues" evidence="2">
    <location>
        <begin position="110"/>
        <end position="131"/>
    </location>
</feature>
<proteinExistence type="predicted"/>
<organism evidence="4 5">
    <name type="scientific">Saccoglossus kowalevskii</name>
    <name type="common">Acorn worm</name>
    <dbReference type="NCBI Taxonomy" id="10224"/>
    <lineage>
        <taxon>Eukaryota</taxon>
        <taxon>Metazoa</taxon>
        <taxon>Hemichordata</taxon>
        <taxon>Enteropneusta</taxon>
        <taxon>Harrimaniidae</taxon>
        <taxon>Saccoglossus</taxon>
    </lineage>
</organism>